<dbReference type="AlphaFoldDB" id="A0A7X0C2D6"/>
<dbReference type="PROSITE" id="PS51186">
    <property type="entry name" value="GNAT"/>
    <property type="match status" value="1"/>
</dbReference>
<dbReference type="RefSeq" id="WP_185084932.1">
    <property type="nucleotide sequence ID" value="NZ_JACHJB010000002.1"/>
</dbReference>
<evidence type="ECO:0000259" key="1">
    <source>
        <dbReference type="PROSITE" id="PS51186"/>
    </source>
</evidence>
<protein>
    <submittedName>
        <fullName evidence="2">Ribosomal protein S18 acetylase RimI-like enzyme</fullName>
    </submittedName>
</protein>
<proteinExistence type="predicted"/>
<sequence>MRAELARIIAFEHGFARRRAGRVVEQRGGFAVLNDRYPGSYDDNRLIIRPPGTAPAIGGETSPGAGEAPAAGEVLRMADEVLAGRAHRYVCVDDDVLGAAYAPAFAAAGYAHDTNLIMVFRGRPPQDPPPAEHLTLEELLPVLRHDWRELLPDAGETVVEGLALRVGERLRGADVVQFRGVRDADGRIAARADLYVHDGVAQIESVHTGTRHRGRGHARTLMTALLAEAAGNDLVFLVADDADWPKDFYRRLGFEPLARTHSFLRA</sequence>
<dbReference type="SUPFAM" id="SSF55729">
    <property type="entry name" value="Acyl-CoA N-acyltransferases (Nat)"/>
    <property type="match status" value="1"/>
</dbReference>
<keyword evidence="3" id="KW-1185">Reference proteome</keyword>
<evidence type="ECO:0000313" key="3">
    <source>
        <dbReference type="Proteomes" id="UP000583800"/>
    </source>
</evidence>
<dbReference type="GO" id="GO:0016747">
    <property type="term" value="F:acyltransferase activity, transferring groups other than amino-acyl groups"/>
    <property type="evidence" value="ECO:0007669"/>
    <property type="project" value="InterPro"/>
</dbReference>
<dbReference type="Pfam" id="PF00583">
    <property type="entry name" value="Acetyltransf_1"/>
    <property type="match status" value="1"/>
</dbReference>
<dbReference type="EMBL" id="JACHJB010000002">
    <property type="protein sequence ID" value="MBB6346883.1"/>
    <property type="molecule type" value="Genomic_DNA"/>
</dbReference>
<comment type="caution">
    <text evidence="2">The sequence shown here is derived from an EMBL/GenBank/DDBJ whole genome shotgun (WGS) entry which is preliminary data.</text>
</comment>
<dbReference type="GO" id="GO:0005840">
    <property type="term" value="C:ribosome"/>
    <property type="evidence" value="ECO:0007669"/>
    <property type="project" value="UniProtKB-KW"/>
</dbReference>
<accession>A0A7X0C2D6</accession>
<keyword evidence="2" id="KW-0687">Ribonucleoprotein</keyword>
<dbReference type="InterPro" id="IPR016181">
    <property type="entry name" value="Acyl_CoA_acyltransferase"/>
</dbReference>
<dbReference type="InterPro" id="IPR000182">
    <property type="entry name" value="GNAT_dom"/>
</dbReference>
<dbReference type="Gene3D" id="3.40.630.30">
    <property type="match status" value="1"/>
</dbReference>
<reference evidence="2 3" key="1">
    <citation type="submission" date="2020-08" db="EMBL/GenBank/DDBJ databases">
        <title>Sequencing the genomes of 1000 actinobacteria strains.</title>
        <authorList>
            <person name="Klenk H.-P."/>
        </authorList>
    </citation>
    <scope>NUCLEOTIDE SEQUENCE [LARGE SCALE GENOMIC DNA]</scope>
    <source>
        <strain evidence="2 3">DSM 45913</strain>
    </source>
</reference>
<evidence type="ECO:0000313" key="2">
    <source>
        <dbReference type="EMBL" id="MBB6346883.1"/>
    </source>
</evidence>
<gene>
    <name evidence="2" type="ORF">FHU36_003428</name>
</gene>
<dbReference type="Proteomes" id="UP000583800">
    <property type="component" value="Unassembled WGS sequence"/>
</dbReference>
<organism evidence="2 3">
    <name type="scientific">Nonomuraea muscovyensis</name>
    <dbReference type="NCBI Taxonomy" id="1124761"/>
    <lineage>
        <taxon>Bacteria</taxon>
        <taxon>Bacillati</taxon>
        <taxon>Actinomycetota</taxon>
        <taxon>Actinomycetes</taxon>
        <taxon>Streptosporangiales</taxon>
        <taxon>Streptosporangiaceae</taxon>
        <taxon>Nonomuraea</taxon>
    </lineage>
</organism>
<keyword evidence="2" id="KW-0689">Ribosomal protein</keyword>
<feature type="domain" description="N-acetyltransferase" evidence="1">
    <location>
        <begin position="118"/>
        <end position="266"/>
    </location>
</feature>
<name>A0A7X0C2D6_9ACTN</name>